<feature type="region of interest" description="Disordered" evidence="1">
    <location>
        <begin position="387"/>
        <end position="410"/>
    </location>
</feature>
<reference evidence="2 3" key="1">
    <citation type="submission" date="2024-11" db="EMBL/GenBank/DDBJ databases">
        <title>Chromosome-level genome assembly of Eucalyptus globulus Labill. provides insights into its genome evolution.</title>
        <authorList>
            <person name="Li X."/>
        </authorList>
    </citation>
    <scope>NUCLEOTIDE SEQUENCE [LARGE SCALE GENOMIC DNA]</scope>
    <source>
        <strain evidence="2">CL2024</strain>
        <tissue evidence="2">Fresh tender leaves</tissue>
    </source>
</reference>
<feature type="compositionally biased region" description="Basic and acidic residues" evidence="1">
    <location>
        <begin position="962"/>
        <end position="974"/>
    </location>
</feature>
<evidence type="ECO:0000313" key="2">
    <source>
        <dbReference type="EMBL" id="KAL3750894.1"/>
    </source>
</evidence>
<accession>A0ABD3LGM5</accession>
<protein>
    <submittedName>
        <fullName evidence="2">Uncharacterized protein</fullName>
    </submittedName>
</protein>
<name>A0ABD3LGM5_EUCGL</name>
<evidence type="ECO:0000313" key="3">
    <source>
        <dbReference type="Proteomes" id="UP001634007"/>
    </source>
</evidence>
<dbReference type="Proteomes" id="UP001634007">
    <property type="component" value="Unassembled WGS sequence"/>
</dbReference>
<comment type="caution">
    <text evidence="2">The sequence shown here is derived from an EMBL/GenBank/DDBJ whole genome shotgun (WGS) entry which is preliminary data.</text>
</comment>
<feature type="region of interest" description="Disordered" evidence="1">
    <location>
        <begin position="158"/>
        <end position="335"/>
    </location>
</feature>
<dbReference type="PANTHER" id="PTHR33737">
    <property type="entry name" value="OS05G0121800 PROTEIN"/>
    <property type="match status" value="1"/>
</dbReference>
<feature type="region of interest" description="Disordered" evidence="1">
    <location>
        <begin position="962"/>
        <end position="984"/>
    </location>
</feature>
<dbReference type="InterPro" id="IPR045882">
    <property type="entry name" value="GPT1/2"/>
</dbReference>
<evidence type="ECO:0000256" key="1">
    <source>
        <dbReference type="SAM" id="MobiDB-lite"/>
    </source>
</evidence>
<keyword evidence="3" id="KW-1185">Reference proteome</keyword>
<dbReference type="PANTHER" id="PTHR33737:SF19">
    <property type="entry name" value="BNAA10G12980D PROTEIN"/>
    <property type="match status" value="1"/>
</dbReference>
<feature type="region of interest" description="Disordered" evidence="1">
    <location>
        <begin position="359"/>
        <end position="378"/>
    </location>
</feature>
<sequence length="1362" mass="147447">MASDPSLIEISGEDDSLLLQQIPTDGATAAAASARNLFSCSPLQIHGSRPRLPPAESVNKENVNLNKYEMVKLSLEPQQMKRKKKGGGYNLRKSLAWDRAFFTEEGILDPAELSMISGNIGSSAGEKLPMICEEGGESLSEFSNSQSDSGDLLALKEKPSTNEGRTKHSSSPHQRNALTRRDRPLVSSTKRKVLLNNDVNGNKSKRSGGSQSTMASKEAKVSKKPATKPDSTLRTPTARTALQVGQPKHGQLARSGASDKNNAGPKVSSSNKTHSRPSTLAGPCSKPPTAKYIAPQAKRNLGKSTSRPTPLTRRNDSLEEIEGQKNPPARDNGAGSIKIEAAYPVNALLKGGSTQHVQLKAAKPTGLRTPSPSLGFFRQQPKASTKGLLNSYTQPSYDPQSAIGSSKSHTALNPLSKLKPPHVHEKAQKMTIDDTKLNIGLSTEVSAKSLSQEHQKQNADPEPQAQSNMKVKMQHEILDNHQKIHGFLKDGSEGLHRHMELQKIEIKPLVDDGNVPVDDDTPFLHTGPCGKEEESNFEKNDMIGSQCVEGLSKVLAGDATVFSHSPCADSSACRIQSSFGLPDHQLPCAEGVSESSEKVKVVESHIYDNSQTSVTNLESQARFMGVGLSEEFQKNCEENVESSNDQNDNANEEQGSFVLPLKLAEQVDSGFHRLHDSSTESSIEDLENLVFYGSLTASHGGTSLAGDHAAEEDSCKKKGANENDELLVGAEHTMSINEQPEVHAVEQVAHEKEGAIENDDLLLTELCSSGGEHQDNALMIKYSPLICQHACGVQLNSSTVLCPVLPSENVHQSVEAKRVEVLYAEENQSAQQESAPIVENSAFFSDQQSTDNVYLPGQVDGFNLGSSLIVNRDQKLLAATDVTSASFVGLGNDPCSGIKEEDRYVSIPLVSAVQDGDDDTLMEMECDDEEENQILLSVKNASVSLMTGRPLPDTLTGIELSSREVDTSSHEDSRSGSFGQHQKLKDCNLPDVSVHVEDPSWQDDVDQTNEEFHSFDNAMKNSSTVVGQQQLLDGNSSIDCSLKMKGLAGDDNLSFSNQNAQSGYQPELHNPCFILEPDSQAHQVLSSNIEISTVDNCLKEPKRCFVSSGSLYEDDVPRSECLKADVCSQVEPVQKDNFGNVGISSEDANVEGVLSVSVEKHQSNIYNASLEDDGAVDVNRDEFSIAERVDVMVSSWQSSEEVGLDVKNDRAELPVKKQCIEASQLKSSILPEKADSSIPTESFTCDVQRQHQLGSTLNSSKDTTTSVQGEICKKDGKQESAIVKPPPDAAPFSEEWLAAFEAAGEEILTMKHGAVQHSPPDKTLPEPSPWSPVKRKNNQAIGPFDCTKFSNICNSIPESSSE</sequence>
<feature type="compositionally biased region" description="Polar residues" evidence="1">
    <location>
        <begin position="267"/>
        <end position="278"/>
    </location>
</feature>
<proteinExistence type="predicted"/>
<feature type="region of interest" description="Disordered" evidence="1">
    <location>
        <begin position="447"/>
        <end position="469"/>
    </location>
</feature>
<feature type="compositionally biased region" description="Polar residues" evidence="1">
    <location>
        <begin position="197"/>
        <end position="215"/>
    </location>
</feature>
<feature type="region of interest" description="Disordered" evidence="1">
    <location>
        <begin position="1315"/>
        <end position="1337"/>
    </location>
</feature>
<organism evidence="2 3">
    <name type="scientific">Eucalyptus globulus</name>
    <name type="common">Tasmanian blue gum</name>
    <dbReference type="NCBI Taxonomy" id="34317"/>
    <lineage>
        <taxon>Eukaryota</taxon>
        <taxon>Viridiplantae</taxon>
        <taxon>Streptophyta</taxon>
        <taxon>Embryophyta</taxon>
        <taxon>Tracheophyta</taxon>
        <taxon>Spermatophyta</taxon>
        <taxon>Magnoliopsida</taxon>
        <taxon>eudicotyledons</taxon>
        <taxon>Gunneridae</taxon>
        <taxon>Pentapetalae</taxon>
        <taxon>rosids</taxon>
        <taxon>malvids</taxon>
        <taxon>Myrtales</taxon>
        <taxon>Myrtaceae</taxon>
        <taxon>Myrtoideae</taxon>
        <taxon>Eucalypteae</taxon>
        <taxon>Eucalyptus</taxon>
    </lineage>
</organism>
<feature type="compositionally biased region" description="Polar residues" evidence="1">
    <location>
        <begin position="229"/>
        <end position="240"/>
    </location>
</feature>
<dbReference type="EMBL" id="JBJKBG010000002">
    <property type="protein sequence ID" value="KAL3750894.1"/>
    <property type="molecule type" value="Genomic_DNA"/>
</dbReference>
<gene>
    <name evidence="2" type="ORF">ACJRO7_011817</name>
</gene>